<dbReference type="Pfam" id="PF12796">
    <property type="entry name" value="Ank_2"/>
    <property type="match status" value="2"/>
</dbReference>
<dbReference type="GO" id="GO:0005634">
    <property type="term" value="C:nucleus"/>
    <property type="evidence" value="ECO:0007669"/>
    <property type="project" value="TreeGrafter"/>
</dbReference>
<dbReference type="Gene3D" id="1.25.40.20">
    <property type="entry name" value="Ankyrin repeat-containing domain"/>
    <property type="match status" value="2"/>
</dbReference>
<dbReference type="PANTHER" id="PTHR24193:SF121">
    <property type="entry name" value="ADA2A-CONTAINING COMPLEX COMPONENT 3, ISOFORM D"/>
    <property type="match status" value="1"/>
</dbReference>
<reference evidence="6" key="1">
    <citation type="submission" date="2021-02" db="EMBL/GenBank/DDBJ databases">
        <authorList>
            <person name="Dougan E. K."/>
            <person name="Rhodes N."/>
            <person name="Thang M."/>
            <person name="Chan C."/>
        </authorList>
    </citation>
    <scope>NUCLEOTIDE SEQUENCE</scope>
</reference>
<evidence type="ECO:0000256" key="2">
    <source>
        <dbReference type="ARBA" id="ARBA00023043"/>
    </source>
</evidence>
<evidence type="ECO:0000256" key="4">
    <source>
        <dbReference type="SAM" id="Coils"/>
    </source>
</evidence>
<feature type="coiled-coil region" evidence="4">
    <location>
        <begin position="504"/>
        <end position="674"/>
    </location>
</feature>
<dbReference type="SMART" id="SM00248">
    <property type="entry name" value="ANK"/>
    <property type="match status" value="7"/>
</dbReference>
<evidence type="ECO:0000256" key="1">
    <source>
        <dbReference type="ARBA" id="ARBA00022737"/>
    </source>
</evidence>
<feature type="coiled-coil region" evidence="4">
    <location>
        <begin position="1010"/>
        <end position="1157"/>
    </location>
</feature>
<feature type="repeat" description="ANK" evidence="3">
    <location>
        <begin position="1446"/>
        <end position="1478"/>
    </location>
</feature>
<feature type="coiled-coil region" evidence="4">
    <location>
        <begin position="872"/>
        <end position="906"/>
    </location>
</feature>
<protein>
    <submittedName>
        <fullName evidence="6">HYDIN protein</fullName>
    </submittedName>
</protein>
<dbReference type="GO" id="GO:0000976">
    <property type="term" value="F:transcription cis-regulatory region binding"/>
    <property type="evidence" value="ECO:0007669"/>
    <property type="project" value="TreeGrafter"/>
</dbReference>
<dbReference type="InterPro" id="IPR002110">
    <property type="entry name" value="Ankyrin_rpt"/>
</dbReference>
<feature type="region of interest" description="Disordered" evidence="5">
    <location>
        <begin position="963"/>
        <end position="986"/>
    </location>
</feature>
<keyword evidence="2 3" id="KW-0040">ANK repeat</keyword>
<feature type="repeat" description="ANK" evidence="3">
    <location>
        <begin position="226"/>
        <end position="251"/>
    </location>
</feature>
<feature type="repeat" description="ANK" evidence="3">
    <location>
        <begin position="1343"/>
        <end position="1378"/>
    </location>
</feature>
<dbReference type="OrthoDB" id="444405at2759"/>
<evidence type="ECO:0000313" key="6">
    <source>
        <dbReference type="EMBL" id="CAE7735173.1"/>
    </source>
</evidence>
<gene>
    <name evidence="6" type="primary">HYDIN</name>
    <name evidence="6" type="ORF">SPIL2461_LOCUS21127</name>
</gene>
<dbReference type="Gene3D" id="2.60.120.620">
    <property type="entry name" value="q2cbj1_9rhob like domain"/>
    <property type="match status" value="1"/>
</dbReference>
<organism evidence="6 7">
    <name type="scientific">Symbiodinium pilosum</name>
    <name type="common">Dinoflagellate</name>
    <dbReference type="NCBI Taxonomy" id="2952"/>
    <lineage>
        <taxon>Eukaryota</taxon>
        <taxon>Sar</taxon>
        <taxon>Alveolata</taxon>
        <taxon>Dinophyceae</taxon>
        <taxon>Suessiales</taxon>
        <taxon>Symbiodiniaceae</taxon>
        <taxon>Symbiodinium</taxon>
    </lineage>
</organism>
<name>A0A812XLS8_SYMPI</name>
<dbReference type="Proteomes" id="UP000649617">
    <property type="component" value="Unassembled WGS sequence"/>
</dbReference>
<evidence type="ECO:0000313" key="7">
    <source>
        <dbReference type="Proteomes" id="UP000649617"/>
    </source>
</evidence>
<dbReference type="PROSITE" id="PS50297">
    <property type="entry name" value="ANK_REP_REGION"/>
    <property type="match status" value="3"/>
</dbReference>
<sequence length="1521" mass="172854">MELERAAFLEVQAKSEEDRKALLARISQFEEEKSRDMESVLQHHREQWREAANRESELMRASLEATHSRNLKDLERHNQARAGESHASVLKELDEWKAECTRLQNDREAEQRARAELEQRHAAARAMFASAQQSFVPKSTETAAAGASVDQSALELREASLKKFLSLPKHWTRKARSVETDHFKQPLGGTRARRMLLFENAAALGDVEWLQALLNAGVDIDGKNLFGQTALFLASWYGHTEAVKILLRHGAKAIPASGGVTPLEAAAAHHHGKIVDVLRSFGHVVSVGTAAEFTLSGLDLVPKLLLPEAGMVGSWFLSRSFQEDSLQMLDDLGKSLPVPETEMGRRAAERLFFCDAVGHIKDALTHLLRQAQFEEVHVSPWLRFLRYKRPNIPLVPHVDYEWLPGYISAELPGYGPSDFSTTHTLLLYLTDCCNGGETWLLDGTPDQCPDSPEPLACIPARRGCILLFPHQRLHMGTALKQLPKMMLRADVRLGAAPGIAVEDAAKLRDDQQRLQAAHAAEERAKEAVSAKHQEVLADMEKLKGDKLELEKDQAAEKQARLMAEQKHAAALEDAERLKADQEKLQADKVAEQAARQEAERQHQSVLKDMEQVRADHQRVSQEKEAEARLRAEAESKHASVVNDMQKLQEDHSRLKADKDAEERAKLEVQRLHEEVLKEKTSGHGHLQELLEAEKRATEEMRQRHAAVEGDKQKMAQDQARLQEDKARESQLRAEAERKHEELMRDMQKLRDDQQRLAADKDAESQAKAEAERRHAAVLQDLEKLTADKQKLQADTAAERKAKEEAEKKHLEVLQDREQISSDMRALQRDKDSETLAKEEIARKHEAALKQLDLVNADQAKLRLDKEAESRARADLDAKHQVVLREKEELQAQHQKLQQDRDRLAALQGSSVRDHEEAYVKMKTAHEAELKQTKESGLQLKAEWEARHQDLLQELEKLRAEHRRLQQEKDDERRGRERVNSDHQTALRDAESIKIQLDGLQARSAGDRASLEEANSRLRTLQAERDTLASDVNTLKKLKEEKSKAEDDLREALDEQKAEVKLLQKQLEEREHQARQVDDKRRVQEEKLSSLLSQLADEKKDAEELRRELQQVRLSGEQFQKDAQDSLQNISRDWQQKYDDLQKENEALKQAAASRARTNSDAEMRRRMTAHRMSLWAEPMNFLAGLEEEAQLLPSSNAEIVLQVRKAHKELDENLQNATEVHIKSIEAQLEGVTAAENKGMPLRRGLTDYERKTEVESERHSEHLSLDARLHDLKALQEEVALEHSLSESEQQQIRDYLQRDMKRCEEELEILKPTSALASVPDQLIQVLQTMPEDGLPERFEHGFSPMHWAAQQGRRDIVEFIRRLVEGGHGLLASRDDQGRTPLFYAERGGRVGLAYHLRRVGGSAEEPFRPALERPQVDTLPAAYQQVLRQVETRGWHSMKWKEDYTMLHWAASKGHKDLALYLISLNANPNARDSKNRSPAACASEAGNADLVALLQEKATAPRRSIATRAFGGFDTE</sequence>
<feature type="region of interest" description="Disordered" evidence="5">
    <location>
        <begin position="705"/>
        <end position="831"/>
    </location>
</feature>
<dbReference type="PROSITE" id="PS50088">
    <property type="entry name" value="ANK_REPEAT"/>
    <property type="match status" value="3"/>
</dbReference>
<comment type="caution">
    <text evidence="6">The sequence shown here is derived from an EMBL/GenBank/DDBJ whole genome shotgun (WGS) entry which is preliminary data.</text>
</comment>
<evidence type="ECO:0000256" key="3">
    <source>
        <dbReference type="PROSITE-ProRule" id="PRU00023"/>
    </source>
</evidence>
<proteinExistence type="predicted"/>
<feature type="coiled-coil region" evidence="4">
    <location>
        <begin position="86"/>
        <end position="134"/>
    </location>
</feature>
<dbReference type="InterPro" id="IPR036770">
    <property type="entry name" value="Ankyrin_rpt-contain_sf"/>
</dbReference>
<dbReference type="InterPro" id="IPR050663">
    <property type="entry name" value="Ankyrin-SOCS_Box"/>
</dbReference>
<accession>A0A812XLS8</accession>
<evidence type="ECO:0000256" key="5">
    <source>
        <dbReference type="SAM" id="MobiDB-lite"/>
    </source>
</evidence>
<dbReference type="GO" id="GO:0045944">
    <property type="term" value="P:positive regulation of transcription by RNA polymerase II"/>
    <property type="evidence" value="ECO:0007669"/>
    <property type="project" value="TreeGrafter"/>
</dbReference>
<keyword evidence="1" id="KW-0677">Repeat</keyword>
<keyword evidence="4" id="KW-0175">Coiled coil</keyword>
<keyword evidence="7" id="KW-1185">Reference proteome</keyword>
<dbReference type="SUPFAM" id="SSF48403">
    <property type="entry name" value="Ankyrin repeat"/>
    <property type="match status" value="2"/>
</dbReference>
<dbReference type="EMBL" id="CAJNIZ010045970">
    <property type="protein sequence ID" value="CAE7735173.1"/>
    <property type="molecule type" value="Genomic_DNA"/>
</dbReference>
<dbReference type="PANTHER" id="PTHR24193">
    <property type="entry name" value="ANKYRIN REPEAT PROTEIN"/>
    <property type="match status" value="1"/>
</dbReference>